<proteinExistence type="predicted"/>
<gene>
    <name evidence="1" type="ORF">EZV62_026050</name>
</gene>
<dbReference type="Proteomes" id="UP000323000">
    <property type="component" value="Chromosome 13"/>
</dbReference>
<evidence type="ECO:0000313" key="1">
    <source>
        <dbReference type="EMBL" id="TXG46756.1"/>
    </source>
</evidence>
<protein>
    <submittedName>
        <fullName evidence="1">Uncharacterized protein</fullName>
    </submittedName>
</protein>
<name>A0A5C7GR95_9ROSI</name>
<reference evidence="2" key="1">
    <citation type="journal article" date="2019" name="Gigascience">
        <title>De novo genome assembly of the endangered Acer yangbiense, a plant species with extremely small populations endemic to Yunnan Province, China.</title>
        <authorList>
            <person name="Yang J."/>
            <person name="Wariss H.M."/>
            <person name="Tao L."/>
            <person name="Zhang R."/>
            <person name="Yun Q."/>
            <person name="Hollingsworth P."/>
            <person name="Dao Z."/>
            <person name="Luo G."/>
            <person name="Guo H."/>
            <person name="Ma Y."/>
            <person name="Sun W."/>
        </authorList>
    </citation>
    <scope>NUCLEOTIDE SEQUENCE [LARGE SCALE GENOMIC DNA]</scope>
    <source>
        <strain evidence="2">cv. Malutang</strain>
    </source>
</reference>
<evidence type="ECO:0000313" key="2">
    <source>
        <dbReference type="Proteomes" id="UP000323000"/>
    </source>
</evidence>
<sequence length="80" mass="9360">MAKVMASLRKTHESLSNSNLFNKTHLSLHPNCTRFLESQLEIAFQDNVSRFLRRETQYELQHFPSKQPASKLSLFTVHSR</sequence>
<keyword evidence="2" id="KW-1185">Reference proteome</keyword>
<dbReference type="EMBL" id="VAHF01000013">
    <property type="protein sequence ID" value="TXG46756.1"/>
    <property type="molecule type" value="Genomic_DNA"/>
</dbReference>
<accession>A0A5C7GR95</accession>
<dbReference type="AlphaFoldDB" id="A0A5C7GR95"/>
<organism evidence="1 2">
    <name type="scientific">Acer yangbiense</name>
    <dbReference type="NCBI Taxonomy" id="1000413"/>
    <lineage>
        <taxon>Eukaryota</taxon>
        <taxon>Viridiplantae</taxon>
        <taxon>Streptophyta</taxon>
        <taxon>Embryophyta</taxon>
        <taxon>Tracheophyta</taxon>
        <taxon>Spermatophyta</taxon>
        <taxon>Magnoliopsida</taxon>
        <taxon>eudicotyledons</taxon>
        <taxon>Gunneridae</taxon>
        <taxon>Pentapetalae</taxon>
        <taxon>rosids</taxon>
        <taxon>malvids</taxon>
        <taxon>Sapindales</taxon>
        <taxon>Sapindaceae</taxon>
        <taxon>Hippocastanoideae</taxon>
        <taxon>Acereae</taxon>
        <taxon>Acer</taxon>
    </lineage>
</organism>
<comment type="caution">
    <text evidence="1">The sequence shown here is derived from an EMBL/GenBank/DDBJ whole genome shotgun (WGS) entry which is preliminary data.</text>
</comment>